<reference evidence="3 4" key="1">
    <citation type="submission" date="2017-12" db="EMBL/GenBank/DDBJ databases">
        <title>Sequencing, de novo assembly and annotation of complete genome of a new Thraustochytrid species, strain FCC1311.</title>
        <authorList>
            <person name="Sedici K."/>
            <person name="Godart F."/>
            <person name="Aiese Cigliano R."/>
            <person name="Sanseverino W."/>
            <person name="Barakat M."/>
            <person name="Ortet P."/>
            <person name="Marechal E."/>
            <person name="Cagnac O."/>
            <person name="Amato A."/>
        </authorList>
    </citation>
    <scope>NUCLEOTIDE SEQUENCE [LARGE SCALE GENOMIC DNA]</scope>
</reference>
<feature type="domain" description="TIR" evidence="2">
    <location>
        <begin position="177"/>
        <end position="281"/>
    </location>
</feature>
<dbReference type="AlphaFoldDB" id="A0A2R5H409"/>
<evidence type="ECO:0000259" key="2">
    <source>
        <dbReference type="Pfam" id="PF13676"/>
    </source>
</evidence>
<proteinExistence type="predicted"/>
<dbReference type="InterPro" id="IPR035897">
    <property type="entry name" value="Toll_tir_struct_dom_sf"/>
</dbReference>
<evidence type="ECO:0000256" key="1">
    <source>
        <dbReference type="SAM" id="MobiDB-lite"/>
    </source>
</evidence>
<organism evidence="3 4">
    <name type="scientific">Hondaea fermentalgiana</name>
    <dbReference type="NCBI Taxonomy" id="2315210"/>
    <lineage>
        <taxon>Eukaryota</taxon>
        <taxon>Sar</taxon>
        <taxon>Stramenopiles</taxon>
        <taxon>Bigyra</taxon>
        <taxon>Labyrinthulomycetes</taxon>
        <taxon>Thraustochytrida</taxon>
        <taxon>Thraustochytriidae</taxon>
        <taxon>Hondaea</taxon>
    </lineage>
</organism>
<feature type="non-terminal residue" evidence="3">
    <location>
        <position position="368"/>
    </location>
</feature>
<feature type="compositionally biased region" description="Low complexity" evidence="1">
    <location>
        <begin position="10"/>
        <end position="22"/>
    </location>
</feature>
<dbReference type="PANTHER" id="PTHR46270:SF2">
    <property type="entry name" value="TIR DOMAIN-CONTAINING PROTEIN"/>
    <property type="match status" value="1"/>
</dbReference>
<dbReference type="OrthoDB" id="10056152at2759"/>
<feature type="region of interest" description="Disordered" evidence="1">
    <location>
        <begin position="1"/>
        <end position="30"/>
    </location>
</feature>
<name>A0A2R5H409_9STRA</name>
<comment type="caution">
    <text evidence="3">The sequence shown here is derived from an EMBL/GenBank/DDBJ whole genome shotgun (WGS) entry which is preliminary data.</text>
</comment>
<dbReference type="PANTHER" id="PTHR46270">
    <property type="entry name" value="ARMADILLO-TYPE FOLD-RELATED"/>
    <property type="match status" value="1"/>
</dbReference>
<dbReference type="Proteomes" id="UP000241890">
    <property type="component" value="Unassembled WGS sequence"/>
</dbReference>
<dbReference type="InParanoid" id="A0A2R5H409"/>
<evidence type="ECO:0000313" key="3">
    <source>
        <dbReference type="EMBL" id="GBG35184.1"/>
    </source>
</evidence>
<keyword evidence="4" id="KW-1185">Reference proteome</keyword>
<dbReference type="SUPFAM" id="SSF52200">
    <property type="entry name" value="Toll/Interleukin receptor TIR domain"/>
    <property type="match status" value="1"/>
</dbReference>
<gene>
    <name evidence="3" type="ORF">FCC1311_114072</name>
</gene>
<dbReference type="EMBL" id="BEYU01000396">
    <property type="protein sequence ID" value="GBG35184.1"/>
    <property type="molecule type" value="Genomic_DNA"/>
</dbReference>
<evidence type="ECO:0000313" key="4">
    <source>
        <dbReference type="Proteomes" id="UP000241890"/>
    </source>
</evidence>
<protein>
    <recommendedName>
        <fullName evidence="2">TIR domain-containing protein</fullName>
    </recommendedName>
</protein>
<dbReference type="InterPro" id="IPR000157">
    <property type="entry name" value="TIR_dom"/>
</dbReference>
<sequence length="368" mass="40643">NKGSTGEVNEAAQAEAELHTAASEQAEALRSPPEVLADVAVLVVHDPADETVAEQLVDAIQPHLSVPVRTGSHAAEAEEEAKNASVALLLVSKKLEDNWKLVEAVARILPNALVPTLVDDTMYEQKDWKGAIAWYMPNLLYVDFCDPVKADIRAIMAQVDAAQVRVSPALDSKEFHFFVSHEWGVHDKAIEIALKLRDQGLEAWLDDNEMSGSTDESMAKGIEKSKVFLILATKRYMKKINSGNYADNCLKEFQYAGNKRFDRIVVAALEEDMTKPATGWNGRFQLALTRQAPVNLSECSNGSFSNEAIESLVNAVRMRIETPEASSDLTPLMRDIYPRLNPCSSEAWAKGKAENFTLGTRSWIVDEL</sequence>
<feature type="non-terminal residue" evidence="3">
    <location>
        <position position="1"/>
    </location>
</feature>
<dbReference type="Pfam" id="PF13676">
    <property type="entry name" value="TIR_2"/>
    <property type="match status" value="1"/>
</dbReference>
<dbReference type="GO" id="GO:0007165">
    <property type="term" value="P:signal transduction"/>
    <property type="evidence" value="ECO:0007669"/>
    <property type="project" value="InterPro"/>
</dbReference>
<dbReference type="Gene3D" id="3.40.50.10140">
    <property type="entry name" value="Toll/interleukin-1 receptor homology (TIR) domain"/>
    <property type="match status" value="1"/>
</dbReference>
<accession>A0A2R5H409</accession>